<dbReference type="EMBL" id="WWCO01000002">
    <property type="protein sequence ID" value="MYM33493.1"/>
    <property type="molecule type" value="Genomic_DNA"/>
</dbReference>
<organism evidence="1 2">
    <name type="scientific">Duganella lactea</name>
    <dbReference type="NCBI Taxonomy" id="2692173"/>
    <lineage>
        <taxon>Bacteria</taxon>
        <taxon>Pseudomonadati</taxon>
        <taxon>Pseudomonadota</taxon>
        <taxon>Betaproteobacteria</taxon>
        <taxon>Burkholderiales</taxon>
        <taxon>Oxalobacteraceae</taxon>
        <taxon>Telluria group</taxon>
        <taxon>Duganella</taxon>
    </lineage>
</organism>
<gene>
    <name evidence="1" type="ORF">GTP38_03975</name>
</gene>
<reference evidence="1 2" key="1">
    <citation type="submission" date="2019-12" db="EMBL/GenBank/DDBJ databases">
        <title>Novel species isolated from a subtropical stream in China.</title>
        <authorList>
            <person name="Lu H."/>
        </authorList>
    </citation>
    <scope>NUCLEOTIDE SEQUENCE [LARGE SCALE GENOMIC DNA]</scope>
    <source>
        <strain evidence="1 2">FT94W</strain>
    </source>
</reference>
<evidence type="ECO:0000313" key="1">
    <source>
        <dbReference type="EMBL" id="MYM33493.1"/>
    </source>
</evidence>
<dbReference type="Proteomes" id="UP000449678">
    <property type="component" value="Unassembled WGS sequence"/>
</dbReference>
<dbReference type="RefSeq" id="WP_160988879.1">
    <property type="nucleotide sequence ID" value="NZ_WWCO01000002.1"/>
</dbReference>
<keyword evidence="2" id="KW-1185">Reference proteome</keyword>
<comment type="caution">
    <text evidence="1">The sequence shown here is derived from an EMBL/GenBank/DDBJ whole genome shotgun (WGS) entry which is preliminary data.</text>
</comment>
<protein>
    <submittedName>
        <fullName evidence="1">Uncharacterized protein</fullName>
    </submittedName>
</protein>
<accession>A0ABW9V1U4</accession>
<evidence type="ECO:0000313" key="2">
    <source>
        <dbReference type="Proteomes" id="UP000449678"/>
    </source>
</evidence>
<proteinExistence type="predicted"/>
<sequence>MVRTLMVLMALADALVIGAQAGAVFLVVRAGGYGETDILESVRRLNQANQLWLPLPR</sequence>
<name>A0ABW9V1U4_9BURK</name>